<dbReference type="GO" id="GO:0005524">
    <property type="term" value="F:ATP binding"/>
    <property type="evidence" value="ECO:0007669"/>
    <property type="project" value="UniProtKB-KW"/>
</dbReference>
<gene>
    <name evidence="6" type="primary">nnrD</name>
    <name evidence="8" type="ORF">IAB16_00330</name>
</gene>
<evidence type="ECO:0000256" key="6">
    <source>
        <dbReference type="HAMAP-Rule" id="MF_01965"/>
    </source>
</evidence>
<comment type="catalytic activity">
    <reaction evidence="6">
        <text>(6S)-NADHX + ADP = AMP + phosphate + NADH + H(+)</text>
        <dbReference type="Rhea" id="RHEA:32223"/>
        <dbReference type="ChEBI" id="CHEBI:15378"/>
        <dbReference type="ChEBI" id="CHEBI:43474"/>
        <dbReference type="ChEBI" id="CHEBI:57945"/>
        <dbReference type="ChEBI" id="CHEBI:64074"/>
        <dbReference type="ChEBI" id="CHEBI:456215"/>
        <dbReference type="ChEBI" id="CHEBI:456216"/>
        <dbReference type="EC" id="4.2.1.136"/>
    </reaction>
</comment>
<dbReference type="SUPFAM" id="SSF53613">
    <property type="entry name" value="Ribokinase-like"/>
    <property type="match status" value="1"/>
</dbReference>
<proteinExistence type="inferred from homology"/>
<organism evidence="8 9">
    <name type="scientific">Candidatus Stercoripulliclostridium pullicola</name>
    <dbReference type="NCBI Taxonomy" id="2840953"/>
    <lineage>
        <taxon>Bacteria</taxon>
        <taxon>Bacillati</taxon>
        <taxon>Bacillota</taxon>
        <taxon>Clostridia</taxon>
        <taxon>Eubacteriales</taxon>
        <taxon>Candidatus Stercoripulliclostridium</taxon>
    </lineage>
</organism>
<dbReference type="GO" id="GO:0052856">
    <property type="term" value="F:NAD(P)HX epimerase activity"/>
    <property type="evidence" value="ECO:0007669"/>
    <property type="project" value="TreeGrafter"/>
</dbReference>
<keyword evidence="1 6" id="KW-0547">Nucleotide-binding</keyword>
<dbReference type="InterPro" id="IPR000631">
    <property type="entry name" value="CARKD"/>
</dbReference>
<evidence type="ECO:0000256" key="4">
    <source>
        <dbReference type="ARBA" id="ARBA00023027"/>
    </source>
</evidence>
<evidence type="ECO:0000259" key="7">
    <source>
        <dbReference type="PROSITE" id="PS51383"/>
    </source>
</evidence>
<reference evidence="8" key="2">
    <citation type="journal article" date="2021" name="PeerJ">
        <title>Extensive microbial diversity within the chicken gut microbiome revealed by metagenomics and culture.</title>
        <authorList>
            <person name="Gilroy R."/>
            <person name="Ravi A."/>
            <person name="Getino M."/>
            <person name="Pursley I."/>
            <person name="Horton D.L."/>
            <person name="Alikhan N.F."/>
            <person name="Baker D."/>
            <person name="Gharbi K."/>
            <person name="Hall N."/>
            <person name="Watson M."/>
            <person name="Adriaenssens E.M."/>
            <person name="Foster-Nyarko E."/>
            <person name="Jarju S."/>
            <person name="Secka A."/>
            <person name="Antonio M."/>
            <person name="Oren A."/>
            <person name="Chaudhuri R.R."/>
            <person name="La Ragione R."/>
            <person name="Hildebrand F."/>
            <person name="Pallen M.J."/>
        </authorList>
    </citation>
    <scope>NUCLEOTIDE SEQUENCE</scope>
    <source>
        <strain evidence="8">517</strain>
    </source>
</reference>
<keyword evidence="5 6" id="KW-0456">Lyase</keyword>
<dbReference type="EC" id="4.2.1.136" evidence="6"/>
<sequence length="309" mass="31695">MRNKESKEEGVMLPAVKVDEAFAARVLGIRGRESHKGDFGYIGLVGGSREYGGAVKLANLAATAMRAGAGVVRLVVPEGIAPAVAPYLIESTLYTLADDGRGRVKYDAERVAGALEGLRAVGAGMGLGRSAEVLALVRRILSEEGLRVVLDADALNVIAEAGAEILKSARGETVITPHPGEFARLTGRTISEIKSRGDELAAEFATEYGVTVLLKGADTVITDGKRLFVNARGTPGMATAGSGDVLSGILTAAAGYAGDLTEAAAFAAYVAGAAGEIAAANEGIAGMIAGDTARNISRVLKGLEEKLRS</sequence>
<evidence type="ECO:0000313" key="8">
    <source>
        <dbReference type="EMBL" id="MBO8423458.1"/>
    </source>
</evidence>
<dbReference type="Proteomes" id="UP000727857">
    <property type="component" value="Unassembled WGS sequence"/>
</dbReference>
<reference evidence="8" key="1">
    <citation type="submission" date="2020-10" db="EMBL/GenBank/DDBJ databases">
        <authorList>
            <person name="Gilroy R."/>
        </authorList>
    </citation>
    <scope>NUCLEOTIDE SEQUENCE</scope>
    <source>
        <strain evidence="8">517</strain>
    </source>
</reference>
<dbReference type="Pfam" id="PF01256">
    <property type="entry name" value="Carb_kinase"/>
    <property type="match status" value="1"/>
</dbReference>
<name>A0A940DGZ3_9FIRM</name>
<dbReference type="NCBIfam" id="TIGR00196">
    <property type="entry name" value="yjeF_cterm"/>
    <property type="match status" value="1"/>
</dbReference>
<protein>
    <recommendedName>
        <fullName evidence="6">ADP-dependent (S)-NAD(P)H-hydrate dehydratase</fullName>
        <ecNumber evidence="6">4.2.1.136</ecNumber>
    </recommendedName>
    <alternativeName>
        <fullName evidence="6">ADP-dependent NAD(P)HX dehydratase</fullName>
    </alternativeName>
</protein>
<feature type="binding site" evidence="6">
    <location>
        <position position="54"/>
    </location>
    <ligand>
        <name>(6S)-NADPHX</name>
        <dbReference type="ChEBI" id="CHEBI:64076"/>
    </ligand>
</feature>
<keyword evidence="2 6" id="KW-0067">ATP-binding</keyword>
<evidence type="ECO:0000256" key="5">
    <source>
        <dbReference type="ARBA" id="ARBA00023239"/>
    </source>
</evidence>
<comment type="caution">
    <text evidence="8">The sequence shown here is derived from an EMBL/GenBank/DDBJ whole genome shotgun (WGS) entry which is preliminary data.</text>
</comment>
<dbReference type="InterPro" id="IPR029056">
    <property type="entry name" value="Ribokinase-like"/>
</dbReference>
<dbReference type="GO" id="GO:0046496">
    <property type="term" value="P:nicotinamide nucleotide metabolic process"/>
    <property type="evidence" value="ECO:0007669"/>
    <property type="project" value="UniProtKB-UniRule"/>
</dbReference>
<dbReference type="PANTHER" id="PTHR12592:SF0">
    <property type="entry name" value="ATP-DEPENDENT (S)-NAD(P)H-HYDRATE DEHYDRATASE"/>
    <property type="match status" value="1"/>
</dbReference>
<evidence type="ECO:0000256" key="3">
    <source>
        <dbReference type="ARBA" id="ARBA00022857"/>
    </source>
</evidence>
<dbReference type="GO" id="GO:0052855">
    <property type="term" value="F:ADP-dependent NAD(P)H-hydrate dehydratase activity"/>
    <property type="evidence" value="ECO:0007669"/>
    <property type="project" value="UniProtKB-UniRule"/>
</dbReference>
<dbReference type="PROSITE" id="PS51383">
    <property type="entry name" value="YJEF_C_3"/>
    <property type="match status" value="1"/>
</dbReference>
<keyword evidence="4 6" id="KW-0520">NAD</keyword>
<accession>A0A940DGZ3</accession>
<feature type="binding site" evidence="6">
    <location>
        <begin position="215"/>
        <end position="219"/>
    </location>
    <ligand>
        <name>AMP</name>
        <dbReference type="ChEBI" id="CHEBI:456215"/>
    </ligand>
</feature>
<evidence type="ECO:0000256" key="1">
    <source>
        <dbReference type="ARBA" id="ARBA00022741"/>
    </source>
</evidence>
<dbReference type="CDD" id="cd01171">
    <property type="entry name" value="YXKO-related"/>
    <property type="match status" value="1"/>
</dbReference>
<feature type="binding site" evidence="6">
    <location>
        <position position="244"/>
    </location>
    <ligand>
        <name>(6S)-NADPHX</name>
        <dbReference type="ChEBI" id="CHEBI:64076"/>
    </ligand>
</feature>
<feature type="binding site" evidence="6">
    <location>
        <position position="178"/>
    </location>
    <ligand>
        <name>(6S)-NADPHX</name>
        <dbReference type="ChEBI" id="CHEBI:64076"/>
    </ligand>
</feature>
<comment type="cofactor">
    <cofactor evidence="6">
        <name>Mg(2+)</name>
        <dbReference type="ChEBI" id="CHEBI:18420"/>
    </cofactor>
</comment>
<dbReference type="GO" id="GO:0110051">
    <property type="term" value="P:metabolite repair"/>
    <property type="evidence" value="ECO:0007669"/>
    <property type="project" value="TreeGrafter"/>
</dbReference>
<comment type="similarity">
    <text evidence="6">Belongs to the NnrD/CARKD family.</text>
</comment>
<dbReference type="InterPro" id="IPR017953">
    <property type="entry name" value="Carbohydrate_kinase_pred_CS"/>
</dbReference>
<dbReference type="PROSITE" id="PS01050">
    <property type="entry name" value="YJEF_C_2"/>
    <property type="match status" value="1"/>
</dbReference>
<dbReference type="PANTHER" id="PTHR12592">
    <property type="entry name" value="ATP-DEPENDENT (S)-NAD(P)H-HYDRATE DEHYDRATASE FAMILY MEMBER"/>
    <property type="match status" value="1"/>
</dbReference>
<comment type="function">
    <text evidence="6">Catalyzes the dehydration of the S-form of NAD(P)HX at the expense of ADP, which is converted to AMP. Together with NAD(P)HX epimerase, which catalyzes the epimerization of the S- and R-forms, the enzyme allows the repair of both epimers of NAD(P)HX, a damaged form of NAD(P)H that is a result of enzymatic or heat-dependent hydration.</text>
</comment>
<dbReference type="EMBL" id="JADINF010000007">
    <property type="protein sequence ID" value="MBO8423458.1"/>
    <property type="molecule type" value="Genomic_DNA"/>
</dbReference>
<feature type="domain" description="YjeF C-terminal" evidence="7">
    <location>
        <begin position="19"/>
        <end position="303"/>
    </location>
</feature>
<keyword evidence="3 6" id="KW-0521">NADP</keyword>
<feature type="binding site" evidence="6">
    <location>
        <position position="243"/>
    </location>
    <ligand>
        <name>AMP</name>
        <dbReference type="ChEBI" id="CHEBI:456215"/>
    </ligand>
</feature>
<evidence type="ECO:0000313" key="9">
    <source>
        <dbReference type="Proteomes" id="UP000727857"/>
    </source>
</evidence>
<evidence type="ECO:0000256" key="2">
    <source>
        <dbReference type="ARBA" id="ARBA00022840"/>
    </source>
</evidence>
<feature type="binding site" evidence="6">
    <location>
        <position position="126"/>
    </location>
    <ligand>
        <name>(6S)-NADPHX</name>
        <dbReference type="ChEBI" id="CHEBI:64076"/>
    </ligand>
</feature>
<comment type="catalytic activity">
    <reaction evidence="6">
        <text>(6S)-NADPHX + ADP = AMP + phosphate + NADPH + H(+)</text>
        <dbReference type="Rhea" id="RHEA:32235"/>
        <dbReference type="ChEBI" id="CHEBI:15378"/>
        <dbReference type="ChEBI" id="CHEBI:43474"/>
        <dbReference type="ChEBI" id="CHEBI:57783"/>
        <dbReference type="ChEBI" id="CHEBI:64076"/>
        <dbReference type="ChEBI" id="CHEBI:456215"/>
        <dbReference type="ChEBI" id="CHEBI:456216"/>
        <dbReference type="EC" id="4.2.1.136"/>
    </reaction>
</comment>
<dbReference type="HAMAP" id="MF_01965">
    <property type="entry name" value="NADHX_dehydratase"/>
    <property type="match status" value="1"/>
</dbReference>
<comment type="subunit">
    <text evidence="6">Homotetramer.</text>
</comment>
<dbReference type="AlphaFoldDB" id="A0A940DGZ3"/>
<dbReference type="Gene3D" id="3.40.1190.20">
    <property type="match status" value="1"/>
</dbReference>